<feature type="transmembrane region" description="Helical" evidence="1">
    <location>
        <begin position="65"/>
        <end position="87"/>
    </location>
</feature>
<dbReference type="KEGG" id="aace:A0U92_15085"/>
<proteinExistence type="predicted"/>
<reference evidence="2 3" key="1">
    <citation type="submission" date="2016-03" db="EMBL/GenBank/DDBJ databases">
        <title>Acetic acid bacteria sequencing.</title>
        <authorList>
            <person name="Brandt J."/>
            <person name="Jakob F."/>
            <person name="Vogel R.F."/>
        </authorList>
    </citation>
    <scope>NUCLEOTIDE SEQUENCE [LARGE SCALE GENOMIC DNA]</scope>
    <source>
        <strain evidence="2 3">TMW2.1153</strain>
    </source>
</reference>
<dbReference type="STRING" id="435.A0U92_15085"/>
<dbReference type="RefSeq" id="WP_077813876.1">
    <property type="nucleotide sequence ID" value="NZ_CP014692.1"/>
</dbReference>
<protein>
    <submittedName>
        <fullName evidence="2">Uncharacterized protein</fullName>
    </submittedName>
</protein>
<keyword evidence="1" id="KW-0812">Transmembrane</keyword>
<dbReference type="Proteomes" id="UP000188937">
    <property type="component" value="Chromosome"/>
</dbReference>
<sequence length="94" mass="9894">MIQPDFFLAIGSVAGLLASIMFYCTSGQQRLLTRSLSGSAGVGGGIGLTLCMAGCFSHIMSLTTALFVTVVLLMLWLCLLPVSIALVKPRGTQR</sequence>
<keyword evidence="1" id="KW-1133">Transmembrane helix</keyword>
<evidence type="ECO:0000313" key="3">
    <source>
        <dbReference type="Proteomes" id="UP000188937"/>
    </source>
</evidence>
<keyword evidence="1" id="KW-0472">Membrane</keyword>
<keyword evidence="3" id="KW-1185">Reference proteome</keyword>
<evidence type="ECO:0000313" key="2">
    <source>
        <dbReference type="EMBL" id="AQS85869.1"/>
    </source>
</evidence>
<gene>
    <name evidence="2" type="ORF">A0U92_15085</name>
</gene>
<dbReference type="EMBL" id="CP014692">
    <property type="protein sequence ID" value="AQS85869.1"/>
    <property type="molecule type" value="Genomic_DNA"/>
</dbReference>
<feature type="transmembrane region" description="Helical" evidence="1">
    <location>
        <begin position="36"/>
        <end position="59"/>
    </location>
</feature>
<evidence type="ECO:0000256" key="1">
    <source>
        <dbReference type="SAM" id="Phobius"/>
    </source>
</evidence>
<name>A0A1U9KJG5_ACEAC</name>
<dbReference type="AlphaFoldDB" id="A0A1U9KJG5"/>
<accession>A0A1U9KJG5</accession>
<organism evidence="2 3">
    <name type="scientific">Acetobacter aceti</name>
    <dbReference type="NCBI Taxonomy" id="435"/>
    <lineage>
        <taxon>Bacteria</taxon>
        <taxon>Pseudomonadati</taxon>
        <taxon>Pseudomonadota</taxon>
        <taxon>Alphaproteobacteria</taxon>
        <taxon>Acetobacterales</taxon>
        <taxon>Acetobacteraceae</taxon>
        <taxon>Acetobacter</taxon>
        <taxon>Acetobacter subgen. Acetobacter</taxon>
    </lineage>
</organism>
<feature type="transmembrane region" description="Helical" evidence="1">
    <location>
        <begin position="6"/>
        <end position="24"/>
    </location>
</feature>